<evidence type="ECO:0000256" key="1">
    <source>
        <dbReference type="ARBA" id="ARBA00004167"/>
    </source>
</evidence>
<evidence type="ECO:0000313" key="10">
    <source>
        <dbReference type="EMBL" id="QEE22237.1"/>
    </source>
</evidence>
<dbReference type="AlphaFoldDB" id="A0A5B9DSQ4"/>
<evidence type="ECO:0000313" key="11">
    <source>
        <dbReference type="Proteomes" id="UP000321062"/>
    </source>
</evidence>
<reference evidence="10 11" key="1">
    <citation type="journal article" date="2015" name="Int. J. Syst. Evol. Microbiol.">
        <title>Youhaiella tibetensis gen. nov., sp. nov., isolated from subsurface sediment.</title>
        <authorList>
            <person name="Wang Y.X."/>
            <person name="Huang F.Q."/>
            <person name="Nogi Y."/>
            <person name="Pang S.J."/>
            <person name="Wang P.K."/>
            <person name="Lv J."/>
        </authorList>
    </citation>
    <scope>NUCLEOTIDE SEQUENCE [LARGE SCALE GENOMIC DNA]</scope>
    <source>
        <strain evidence="11">fig4</strain>
    </source>
</reference>
<evidence type="ECO:0000256" key="7">
    <source>
        <dbReference type="SAM" id="Phobius"/>
    </source>
</evidence>
<evidence type="ECO:0000259" key="8">
    <source>
        <dbReference type="Pfam" id="PF25917"/>
    </source>
</evidence>
<proteinExistence type="predicted"/>
<feature type="coiled-coil region" evidence="5">
    <location>
        <begin position="186"/>
        <end position="213"/>
    </location>
</feature>
<name>A0A5B9DSQ4_9HYPH</name>
<dbReference type="Pfam" id="PF25954">
    <property type="entry name" value="Beta-barrel_RND_2"/>
    <property type="match status" value="1"/>
</dbReference>
<keyword evidence="5" id="KW-0175">Coiled coil</keyword>
<feature type="compositionally biased region" description="Low complexity" evidence="6">
    <location>
        <begin position="23"/>
        <end position="40"/>
    </location>
</feature>
<dbReference type="KEGG" id="yti:FNA67_19640"/>
<dbReference type="InterPro" id="IPR050739">
    <property type="entry name" value="MFP"/>
</dbReference>
<dbReference type="EMBL" id="CP041690">
    <property type="protein sequence ID" value="QEE22237.1"/>
    <property type="molecule type" value="Genomic_DNA"/>
</dbReference>
<feature type="domain" description="CusB-like beta-barrel" evidence="9">
    <location>
        <begin position="278"/>
        <end position="319"/>
    </location>
</feature>
<evidence type="ECO:0000256" key="2">
    <source>
        <dbReference type="ARBA" id="ARBA00022692"/>
    </source>
</evidence>
<evidence type="ECO:0000256" key="5">
    <source>
        <dbReference type="SAM" id="Coils"/>
    </source>
</evidence>
<protein>
    <submittedName>
        <fullName evidence="10">HlyD family secretion protein</fullName>
    </submittedName>
</protein>
<dbReference type="InterPro" id="IPR058625">
    <property type="entry name" value="MdtA-like_BSH"/>
</dbReference>
<dbReference type="Proteomes" id="UP000321062">
    <property type="component" value="Chromosome"/>
</dbReference>
<dbReference type="PANTHER" id="PTHR30386">
    <property type="entry name" value="MEMBRANE FUSION SUBUNIT OF EMRAB-TOLC MULTIDRUG EFFLUX PUMP"/>
    <property type="match status" value="1"/>
</dbReference>
<sequence length="398" mass="41851">MSRLQAVQSTGAALEDKLPRANAVEAVPAPATPETTPAAEGKAGRKRPPARKIARILVVFLLLLLGWYVATDRLAPSSSGGAVTAFTTQISPRVAGVVTEVLVADNQEVKSGDALFVLDPRPFDLAVLQAEANLAQANQGVDASTAALSSSQARVTQAEAALENTRASVARTQSLVERGVAAQAMADKATAELKSAEASLEAARADLAAALLKAGGKGVSNPQIQLAQVQLQQAELNRTFATITAPTDGVITNLRLAPGQFVNAGSPALTFIGSERPWIMVDMRENQLANVQPGAEVSILFDGQPGKIFKGRVQGIAWGIDPGRTSANGLPQNQSSTRWFEPARTMPVHIELVEGDWPANVRVGSKVNVVVYAGGQSNPFAWIAGGLQHVHSYLSFLY</sequence>
<dbReference type="PANTHER" id="PTHR30386:SF26">
    <property type="entry name" value="TRANSPORT PROTEIN COMB"/>
    <property type="match status" value="1"/>
</dbReference>
<dbReference type="GO" id="GO:0016020">
    <property type="term" value="C:membrane"/>
    <property type="evidence" value="ECO:0007669"/>
    <property type="project" value="UniProtKB-SubCell"/>
</dbReference>
<evidence type="ECO:0000256" key="4">
    <source>
        <dbReference type="ARBA" id="ARBA00023136"/>
    </source>
</evidence>
<accession>A0A5B9DSQ4</accession>
<keyword evidence="2 7" id="KW-0812">Transmembrane</keyword>
<evidence type="ECO:0000256" key="3">
    <source>
        <dbReference type="ARBA" id="ARBA00022989"/>
    </source>
</evidence>
<organism evidence="10 11">
    <name type="scientific">Paradevosia tibetensis</name>
    <dbReference type="NCBI Taxonomy" id="1447062"/>
    <lineage>
        <taxon>Bacteria</taxon>
        <taxon>Pseudomonadati</taxon>
        <taxon>Pseudomonadota</taxon>
        <taxon>Alphaproteobacteria</taxon>
        <taxon>Hyphomicrobiales</taxon>
        <taxon>Devosiaceae</taxon>
        <taxon>Paradevosia</taxon>
    </lineage>
</organism>
<dbReference type="Pfam" id="PF25917">
    <property type="entry name" value="BSH_RND"/>
    <property type="match status" value="1"/>
</dbReference>
<gene>
    <name evidence="10" type="ORF">FNA67_19640</name>
</gene>
<dbReference type="InterPro" id="IPR058792">
    <property type="entry name" value="Beta-barrel_RND_2"/>
</dbReference>
<dbReference type="RefSeq" id="WP_147657778.1">
    <property type="nucleotide sequence ID" value="NZ_BMFM01000001.1"/>
</dbReference>
<feature type="region of interest" description="Disordered" evidence="6">
    <location>
        <begin position="22"/>
        <end position="46"/>
    </location>
</feature>
<keyword evidence="11" id="KW-1185">Reference proteome</keyword>
<comment type="subcellular location">
    <subcellularLocation>
        <location evidence="1">Membrane</location>
        <topology evidence="1">Single-pass membrane protein</topology>
    </subcellularLocation>
</comment>
<dbReference type="Gene3D" id="2.40.30.170">
    <property type="match status" value="1"/>
</dbReference>
<evidence type="ECO:0000259" key="9">
    <source>
        <dbReference type="Pfam" id="PF25954"/>
    </source>
</evidence>
<dbReference type="Gene3D" id="2.40.50.100">
    <property type="match status" value="1"/>
</dbReference>
<dbReference type="SUPFAM" id="SSF111369">
    <property type="entry name" value="HlyD-like secretion proteins"/>
    <property type="match status" value="3"/>
</dbReference>
<keyword evidence="3 7" id="KW-1133">Transmembrane helix</keyword>
<feature type="domain" description="Multidrug resistance protein MdtA-like barrel-sandwich hybrid" evidence="8">
    <location>
        <begin position="88"/>
        <end position="268"/>
    </location>
</feature>
<feature type="transmembrane region" description="Helical" evidence="7">
    <location>
        <begin position="53"/>
        <end position="70"/>
    </location>
</feature>
<keyword evidence="4 7" id="KW-0472">Membrane</keyword>
<dbReference type="OrthoDB" id="9811754at2"/>
<evidence type="ECO:0000256" key="6">
    <source>
        <dbReference type="SAM" id="MobiDB-lite"/>
    </source>
</evidence>